<evidence type="ECO:0000256" key="3">
    <source>
        <dbReference type="ARBA" id="ARBA00005174"/>
    </source>
</evidence>
<dbReference type="InterPro" id="IPR004733">
    <property type="entry name" value="PurM_cligase"/>
</dbReference>
<dbReference type="HAMAP" id="MF_01930">
    <property type="entry name" value="PurN"/>
    <property type="match status" value="1"/>
</dbReference>
<dbReference type="OrthoDB" id="2018833at2759"/>
<dbReference type="GO" id="GO:0005829">
    <property type="term" value="C:cytosol"/>
    <property type="evidence" value="ECO:0007669"/>
    <property type="project" value="TreeGrafter"/>
</dbReference>
<dbReference type="InterPro" id="IPR013815">
    <property type="entry name" value="ATP_grasp_subdomain_1"/>
</dbReference>
<dbReference type="CDD" id="cd08645">
    <property type="entry name" value="FMT_core_GART"/>
    <property type="match status" value="1"/>
</dbReference>
<dbReference type="InterPro" id="IPR036676">
    <property type="entry name" value="PurM-like_C_sf"/>
</dbReference>
<dbReference type="InterPro" id="IPR001555">
    <property type="entry name" value="GART_AS"/>
</dbReference>
<dbReference type="SUPFAM" id="SSF52440">
    <property type="entry name" value="PreATP-grasp domain"/>
    <property type="match status" value="1"/>
</dbReference>
<dbReference type="Proteomes" id="UP000186922">
    <property type="component" value="Unassembled WGS sequence"/>
</dbReference>
<dbReference type="EMBL" id="BDGG01000001">
    <property type="protein sequence ID" value="GAU88126.1"/>
    <property type="molecule type" value="Genomic_DNA"/>
</dbReference>
<dbReference type="InterPro" id="IPR011761">
    <property type="entry name" value="ATP-grasp"/>
</dbReference>
<dbReference type="Gene3D" id="3.40.50.170">
    <property type="entry name" value="Formyl transferase, N-terminal domain"/>
    <property type="match status" value="1"/>
</dbReference>
<dbReference type="GO" id="GO:0004644">
    <property type="term" value="F:phosphoribosylglycinamide formyltransferase activity"/>
    <property type="evidence" value="ECO:0007669"/>
    <property type="project" value="UniProtKB-EC"/>
</dbReference>
<dbReference type="Pfam" id="PF00551">
    <property type="entry name" value="Formyl_trans_N"/>
    <property type="match status" value="1"/>
</dbReference>
<keyword evidence="14 16" id="KW-0511">Multifunctional enzyme</keyword>
<dbReference type="NCBIfam" id="TIGR00877">
    <property type="entry name" value="purD"/>
    <property type="match status" value="1"/>
</dbReference>
<dbReference type="SUPFAM" id="SSF56059">
    <property type="entry name" value="Glutathione synthetase ATP-binding domain-like"/>
    <property type="match status" value="1"/>
</dbReference>
<dbReference type="InterPro" id="IPR016185">
    <property type="entry name" value="PreATP-grasp_dom_sf"/>
</dbReference>
<evidence type="ECO:0000256" key="12">
    <source>
        <dbReference type="ARBA" id="ARBA00022840"/>
    </source>
</evidence>
<dbReference type="FunFam" id="3.30.470.20:FF:000018">
    <property type="entry name" value="Trifunctional purine biosynthetic protein adenosine-3"/>
    <property type="match status" value="1"/>
</dbReference>
<evidence type="ECO:0000256" key="1">
    <source>
        <dbReference type="ARBA" id="ARBA00004686"/>
    </source>
</evidence>
<dbReference type="Gene3D" id="3.40.50.20">
    <property type="match status" value="1"/>
</dbReference>
<evidence type="ECO:0000256" key="13">
    <source>
        <dbReference type="ARBA" id="ARBA00023211"/>
    </source>
</evidence>
<keyword evidence="8" id="KW-0808">Transferase</keyword>
<dbReference type="Gene3D" id="3.30.1330.10">
    <property type="entry name" value="PurM-like, N-terminal domain"/>
    <property type="match status" value="1"/>
</dbReference>
<evidence type="ECO:0000256" key="16">
    <source>
        <dbReference type="RuleBase" id="RU363089"/>
    </source>
</evidence>
<comment type="similarity">
    <text evidence="5 16">In the C-terminal section; belongs to the GART family.</text>
</comment>
<dbReference type="STRING" id="947166.A0A1D1UER2"/>
<dbReference type="GO" id="GO:0006189">
    <property type="term" value="P:'de novo' IMP biosynthetic process"/>
    <property type="evidence" value="ECO:0007669"/>
    <property type="project" value="UniProtKB-UniRule"/>
</dbReference>
<evidence type="ECO:0000256" key="14">
    <source>
        <dbReference type="ARBA" id="ARBA00023268"/>
    </source>
</evidence>
<dbReference type="FunFam" id="3.30.1330.10:FF:000001">
    <property type="entry name" value="Phosphoribosylformylglycinamidine cyclo-ligase"/>
    <property type="match status" value="1"/>
</dbReference>
<dbReference type="PROSITE" id="PS00184">
    <property type="entry name" value="GARS"/>
    <property type="match status" value="1"/>
</dbReference>
<dbReference type="SMART" id="SM01210">
    <property type="entry name" value="GARS_C"/>
    <property type="match status" value="1"/>
</dbReference>
<evidence type="ECO:0000256" key="15">
    <source>
        <dbReference type="PROSITE-ProRule" id="PRU00409"/>
    </source>
</evidence>
<dbReference type="PROSITE" id="PS50975">
    <property type="entry name" value="ATP_GRASP"/>
    <property type="match status" value="1"/>
</dbReference>
<dbReference type="PROSITE" id="PS00373">
    <property type="entry name" value="GART"/>
    <property type="match status" value="1"/>
</dbReference>
<evidence type="ECO:0000256" key="11">
    <source>
        <dbReference type="ARBA" id="ARBA00022755"/>
    </source>
</evidence>
<evidence type="ECO:0000313" key="18">
    <source>
        <dbReference type="EMBL" id="GAU88126.1"/>
    </source>
</evidence>
<dbReference type="SUPFAM" id="SSF55326">
    <property type="entry name" value="PurM N-terminal domain-like"/>
    <property type="match status" value="1"/>
</dbReference>
<dbReference type="SUPFAM" id="SSF53328">
    <property type="entry name" value="Formyltransferase"/>
    <property type="match status" value="1"/>
</dbReference>
<protein>
    <recommendedName>
        <fullName evidence="16">Trifunctional purine biosynthetic protein adenosine-3</fullName>
    </recommendedName>
    <domain>
        <recommendedName>
            <fullName evidence="16">Phosphoribosylamine--glycine ligase</fullName>
            <ecNumber evidence="16">6.3.4.13</ecNumber>
        </recommendedName>
        <alternativeName>
            <fullName evidence="16">Glycinamide ribonucleotide synthetase</fullName>
            <shortName evidence="16">GARS</shortName>
        </alternativeName>
        <alternativeName>
            <fullName evidence="16">Phosphoribosylglycinamide synthetase</fullName>
        </alternativeName>
    </domain>
    <domain>
        <recommendedName>
            <fullName evidence="16">Phosphoribosylformylglycinamidine cyclo-ligase</fullName>
            <ecNumber evidence="16">6.3.3.1</ecNumber>
        </recommendedName>
        <alternativeName>
            <fullName evidence="16">AIR synthase</fullName>
            <shortName evidence="16">AIRS</shortName>
        </alternativeName>
        <alternativeName>
            <fullName evidence="16">Phosphoribosyl-aminoimidazole synthetase</fullName>
        </alternativeName>
    </domain>
    <domain>
        <recommendedName>
            <fullName evidence="16">Phosphoribosylglycinamide formyltransferase</fullName>
            <ecNumber evidence="16">2.1.2.2</ecNumber>
        </recommendedName>
        <alternativeName>
            <fullName evidence="16">5'-phosphoribosylglycinamide transformylase</fullName>
        </alternativeName>
        <alternativeName>
            <fullName evidence="16">GAR transformylase</fullName>
            <shortName evidence="16">GART</shortName>
        </alternativeName>
    </domain>
</protein>
<dbReference type="InterPro" id="IPR020562">
    <property type="entry name" value="PRibGlycinamide_synth_N"/>
</dbReference>
<dbReference type="InterPro" id="IPR004607">
    <property type="entry name" value="GART"/>
</dbReference>
<dbReference type="Gene3D" id="3.30.1490.20">
    <property type="entry name" value="ATP-grasp fold, A domain"/>
    <property type="match status" value="1"/>
</dbReference>
<name>A0A1D1UER2_RAMVA</name>
<evidence type="ECO:0000313" key="19">
    <source>
        <dbReference type="Proteomes" id="UP000186922"/>
    </source>
</evidence>
<comment type="pathway">
    <text evidence="2 16">Purine metabolism; IMP biosynthesis via de novo pathway; N(2)-formyl-N(1)-(5-phospho-D-ribosyl)glycinamide from N(1)-(5-phospho-D-ribosyl)glycinamide (10-formyl THF route): step 1/1.</text>
</comment>
<dbReference type="Pfam" id="PF02844">
    <property type="entry name" value="GARS_N"/>
    <property type="match status" value="1"/>
</dbReference>
<keyword evidence="19" id="KW-1185">Reference proteome</keyword>
<comment type="pathway">
    <text evidence="3 16">Purine metabolism; IMP biosynthesis via de novo pathway; N(1)-(5-phospho-D-ribosyl)glycinamide from 5-phospho-alpha-D-ribose 1-diphosphate: step 2/2.</text>
</comment>
<dbReference type="InterPro" id="IPR016188">
    <property type="entry name" value="PurM-like_N"/>
</dbReference>
<dbReference type="GO" id="GO:0046872">
    <property type="term" value="F:metal ion binding"/>
    <property type="evidence" value="ECO:0007669"/>
    <property type="project" value="UniProtKB-KW"/>
</dbReference>
<keyword evidence="7 16" id="KW-0436">Ligase</keyword>
<dbReference type="PANTHER" id="PTHR10520">
    <property type="entry name" value="TRIFUNCTIONAL PURINE BIOSYNTHETIC PROTEIN ADENOSINE-3-RELATED"/>
    <property type="match status" value="1"/>
</dbReference>
<dbReference type="GO" id="GO:0004641">
    <property type="term" value="F:phosphoribosylformylglycinamidine cyclo-ligase activity"/>
    <property type="evidence" value="ECO:0007669"/>
    <property type="project" value="UniProtKB-EC"/>
</dbReference>
<dbReference type="FunFam" id="3.90.650.10:FF:000019">
    <property type="entry name" value="Trifunctional purine biosynthetic protein adenosine-3"/>
    <property type="match status" value="1"/>
</dbReference>
<keyword evidence="9 16" id="KW-0479">Metal-binding</keyword>
<evidence type="ECO:0000256" key="4">
    <source>
        <dbReference type="ARBA" id="ARBA00007423"/>
    </source>
</evidence>
<dbReference type="Gene3D" id="3.90.650.10">
    <property type="entry name" value="PurM-like C-terminal domain"/>
    <property type="match status" value="1"/>
</dbReference>
<comment type="pathway">
    <text evidence="1 16">Purine metabolism; IMP biosynthesis via de novo pathway; 5-amino-1-(5-phospho-D-ribosyl)imidazole from N(2)-formyl-N(1)-(5-phospho-D-ribosyl)glycinamide: step 2/2.</text>
</comment>
<keyword evidence="11 16" id="KW-0658">Purine biosynthesis</keyword>
<sequence length="1053" mass="112809">MSPGLQKDANAVVVIVGSGGRESALAWKLSQSPNVRRILLVPGNGYTGSFCSQKISNGFLDLDNLSLENPSHFSRFSDRCKTEKVSLVVIGPEAPLAAGLADHLGRESIPCFGPRSQAAKLEWDKSFAKAFFDKYGIPTARWKSFTKSEEAVEYINSASFDALVVKASGLAAGKGVIVCSDPEEASRTAHDVLDDRSFGEAGSSIVVEEKLDGPEVSVLCFTDGETVVAMPAAQDAKRVGEGDTGPNTGGMGAYVPVHTSILSQPDYDCIVRHVKATVRGLKEEGCPYVGILYAGVILTKDGPKFLEYNCRFGDPETEVLLPLLESDLYEVLLACTNGSLSRTSVKFSADKAAVCVVLASGGYPNASKTGKHVDFGREVRDFIFGENALVFPAGVVNNYNELKTNGGRVLMVVGMADSLPEAAVIAQNAASSIKFDGKQYRKDIGYQSIVRSLTSQTGLTYKDCDVDIDEGDRLVSEYIVPEAKQTDRPGLLYGVGGFGGLFDLTQLNYKSPVIVSGTDGVGTKLLIAEDCGKHETVGVDLVAMSVNDILTHNAEPILFLDYFATGKLSAETAGLVLKGIAAGCKKSNCSLIGGETAEMPGMYPPGRYDLAGFAVGIAEKDQILPRIDSIVPGDIVLGVASSGIHSNGFSLVRRVVENSGLDYNSPAPFNHDTSLGDALLVPTKLYVKSVLPALRTGKVKAASHITGGGLTENIPRILPKNTDAVLEASSWPVQPAFSWLWSAGGVSPLEMARTFNLGIGMTLVVGPESVDDVLSLIRECGEEVFVIGKVTEGTHKVRISGLESALLSSYMTWAVRTVDDKAVLQKQIQKKVQVGVMISGSGTNMEALVAYTRDPRNESVAEVVVVISNKASAAGLEKARKLGIATEVVDHRKYGEDRQAYDTEINRILVGHGVEMVCLAGYMRICSTVFVDLWRGRCINTHPALLPSFKGKNAVGDALKEGVCVSGCSVHFVEEKVDVGGIILQAPIYVCPTTDTHDTLSDRIKKVEHQIFPQAMEAVCRGDAKWAASEGAWKVQWNNFDKYHKFLKNLSTE</sequence>
<evidence type="ECO:0000256" key="7">
    <source>
        <dbReference type="ARBA" id="ARBA00022598"/>
    </source>
</evidence>
<dbReference type="EC" id="6.3.4.13" evidence="16"/>
<dbReference type="InterPro" id="IPR011054">
    <property type="entry name" value="Rudment_hybrid_motif"/>
</dbReference>
<dbReference type="UniPathway" id="UPA00074">
    <property type="reaction ID" value="UER00125"/>
</dbReference>
<comment type="caution">
    <text evidence="18">The sequence shown here is derived from an EMBL/GenBank/DDBJ whole genome shotgun (WGS) entry which is preliminary data.</text>
</comment>
<reference evidence="18 19" key="1">
    <citation type="journal article" date="2016" name="Nat. Commun.">
        <title>Extremotolerant tardigrade genome and improved radiotolerance of human cultured cells by tardigrade-unique protein.</title>
        <authorList>
            <person name="Hashimoto T."/>
            <person name="Horikawa D.D."/>
            <person name="Saito Y."/>
            <person name="Kuwahara H."/>
            <person name="Kozuka-Hata H."/>
            <person name="Shin-I T."/>
            <person name="Minakuchi Y."/>
            <person name="Ohishi K."/>
            <person name="Motoyama A."/>
            <person name="Aizu T."/>
            <person name="Enomoto A."/>
            <person name="Kondo K."/>
            <person name="Tanaka S."/>
            <person name="Hara Y."/>
            <person name="Koshikawa S."/>
            <person name="Sagara H."/>
            <person name="Miura T."/>
            <person name="Yokobori S."/>
            <person name="Miyagawa K."/>
            <person name="Suzuki Y."/>
            <person name="Kubo T."/>
            <person name="Oyama M."/>
            <person name="Kohara Y."/>
            <person name="Fujiyama A."/>
            <person name="Arakawa K."/>
            <person name="Katayama T."/>
            <person name="Toyoda A."/>
            <person name="Kunieda T."/>
        </authorList>
    </citation>
    <scope>NUCLEOTIDE SEQUENCE [LARGE SCALE GENOMIC DNA]</scope>
    <source>
        <strain evidence="18 19">YOKOZUNA-1</strain>
    </source>
</reference>
<comment type="catalytic activity">
    <reaction evidence="16">
        <text>2-formamido-N(1)-(5-O-phospho-beta-D-ribosyl)acetamidine + ATP = 5-amino-1-(5-phospho-beta-D-ribosyl)imidazole + ADP + phosphate + H(+)</text>
        <dbReference type="Rhea" id="RHEA:23032"/>
        <dbReference type="ChEBI" id="CHEBI:15378"/>
        <dbReference type="ChEBI" id="CHEBI:30616"/>
        <dbReference type="ChEBI" id="CHEBI:43474"/>
        <dbReference type="ChEBI" id="CHEBI:137981"/>
        <dbReference type="ChEBI" id="CHEBI:147287"/>
        <dbReference type="ChEBI" id="CHEBI:456216"/>
        <dbReference type="EC" id="6.3.3.1"/>
    </reaction>
</comment>
<proteinExistence type="inferred from homology"/>
<evidence type="ECO:0000256" key="6">
    <source>
        <dbReference type="ARBA" id="ARBA00008696"/>
    </source>
</evidence>
<gene>
    <name evidence="18" type="primary">RvY_00878-1</name>
    <name evidence="18" type="synonym">RvY_00878.1</name>
    <name evidence="18" type="ORF">RvY_00878</name>
</gene>
<comment type="catalytic activity">
    <reaction evidence="16">
        <text>5-phospho-beta-D-ribosylamine + glycine + ATP = N(1)-(5-phospho-beta-D-ribosyl)glycinamide + ADP + phosphate + H(+)</text>
        <dbReference type="Rhea" id="RHEA:17453"/>
        <dbReference type="ChEBI" id="CHEBI:15378"/>
        <dbReference type="ChEBI" id="CHEBI:30616"/>
        <dbReference type="ChEBI" id="CHEBI:43474"/>
        <dbReference type="ChEBI" id="CHEBI:57305"/>
        <dbReference type="ChEBI" id="CHEBI:58681"/>
        <dbReference type="ChEBI" id="CHEBI:143788"/>
        <dbReference type="ChEBI" id="CHEBI:456216"/>
        <dbReference type="EC" id="6.3.4.13"/>
    </reaction>
</comment>
<organism evidence="18 19">
    <name type="scientific">Ramazzottius varieornatus</name>
    <name type="common">Water bear</name>
    <name type="synonym">Tardigrade</name>
    <dbReference type="NCBI Taxonomy" id="947166"/>
    <lineage>
        <taxon>Eukaryota</taxon>
        <taxon>Metazoa</taxon>
        <taxon>Ecdysozoa</taxon>
        <taxon>Tardigrada</taxon>
        <taxon>Eutardigrada</taxon>
        <taxon>Parachela</taxon>
        <taxon>Hypsibioidea</taxon>
        <taxon>Ramazzottiidae</taxon>
        <taxon>Ramazzottius</taxon>
    </lineage>
</organism>
<dbReference type="CDD" id="cd02196">
    <property type="entry name" value="PurM"/>
    <property type="match status" value="1"/>
</dbReference>
<dbReference type="GO" id="GO:0005524">
    <property type="term" value="F:ATP binding"/>
    <property type="evidence" value="ECO:0007669"/>
    <property type="project" value="UniProtKB-UniRule"/>
</dbReference>
<evidence type="ECO:0000256" key="9">
    <source>
        <dbReference type="ARBA" id="ARBA00022723"/>
    </source>
</evidence>
<dbReference type="InterPro" id="IPR037123">
    <property type="entry name" value="PRibGlycinamide_synth_C_sf"/>
</dbReference>
<evidence type="ECO:0000259" key="17">
    <source>
        <dbReference type="PROSITE" id="PS50975"/>
    </source>
</evidence>
<dbReference type="NCBIfam" id="TIGR00639">
    <property type="entry name" value="PurN"/>
    <property type="match status" value="1"/>
</dbReference>
<dbReference type="SMART" id="SM01209">
    <property type="entry name" value="GARS_A"/>
    <property type="match status" value="1"/>
</dbReference>
<feature type="domain" description="ATP-grasp" evidence="17">
    <location>
        <begin position="129"/>
        <end position="337"/>
    </location>
</feature>
<dbReference type="InterPro" id="IPR000115">
    <property type="entry name" value="PRibGlycinamide_synth"/>
</dbReference>
<dbReference type="InterPro" id="IPR036477">
    <property type="entry name" value="Formyl_transf_N_sf"/>
</dbReference>
<keyword evidence="12 15" id="KW-0067">ATP-binding</keyword>
<dbReference type="EC" id="2.1.2.2" evidence="16"/>
<comment type="catalytic activity">
    <reaction evidence="16">
        <text>N(1)-(5-phospho-beta-D-ribosyl)glycinamide + (6R)-10-formyltetrahydrofolate = N(2)-formyl-N(1)-(5-phospho-beta-D-ribosyl)glycinamide + (6S)-5,6,7,8-tetrahydrofolate + H(+)</text>
        <dbReference type="Rhea" id="RHEA:15053"/>
        <dbReference type="ChEBI" id="CHEBI:15378"/>
        <dbReference type="ChEBI" id="CHEBI:57453"/>
        <dbReference type="ChEBI" id="CHEBI:143788"/>
        <dbReference type="ChEBI" id="CHEBI:147286"/>
        <dbReference type="ChEBI" id="CHEBI:195366"/>
        <dbReference type="EC" id="2.1.2.2"/>
    </reaction>
</comment>
<comment type="similarity">
    <text evidence="6 16">In the central section; belongs to the AIR synthase family.</text>
</comment>
<dbReference type="EC" id="6.3.3.1" evidence="16"/>
<dbReference type="AlphaFoldDB" id="A0A1D1UER2"/>
<dbReference type="FunFam" id="3.30.1490.20:FF:000006">
    <property type="entry name" value="phosphoribosylamine--glycine ligase, chloroplastic-like"/>
    <property type="match status" value="1"/>
</dbReference>
<dbReference type="Gene3D" id="3.90.600.10">
    <property type="entry name" value="Phosphoribosylglycinamide synthetase, C-terminal domain"/>
    <property type="match status" value="1"/>
</dbReference>
<dbReference type="InterPro" id="IPR036921">
    <property type="entry name" value="PurM-like_N_sf"/>
</dbReference>
<dbReference type="InterPro" id="IPR020560">
    <property type="entry name" value="PRibGlycinamide_synth_C-dom"/>
</dbReference>
<dbReference type="InterPro" id="IPR020559">
    <property type="entry name" value="PRibGlycinamide_synth_CS"/>
</dbReference>
<dbReference type="HAMAP" id="MF_00138">
    <property type="entry name" value="GARS"/>
    <property type="match status" value="1"/>
</dbReference>
<dbReference type="GO" id="GO:0004637">
    <property type="term" value="F:phosphoribosylamine-glycine ligase activity"/>
    <property type="evidence" value="ECO:0007669"/>
    <property type="project" value="UniProtKB-UniRule"/>
</dbReference>
<evidence type="ECO:0000256" key="2">
    <source>
        <dbReference type="ARBA" id="ARBA00005054"/>
    </source>
</evidence>
<dbReference type="InterPro" id="IPR020561">
    <property type="entry name" value="PRibGlycinamid_synth_ATP-grasp"/>
</dbReference>
<dbReference type="GO" id="GO:0046084">
    <property type="term" value="P:adenine biosynthetic process"/>
    <property type="evidence" value="ECO:0007669"/>
    <property type="project" value="TreeGrafter"/>
</dbReference>
<dbReference type="Pfam" id="PF00586">
    <property type="entry name" value="AIRS"/>
    <property type="match status" value="1"/>
</dbReference>
<evidence type="ECO:0000256" key="8">
    <source>
        <dbReference type="ARBA" id="ARBA00022679"/>
    </source>
</evidence>
<keyword evidence="13 16" id="KW-0464">Manganese</keyword>
<evidence type="ECO:0000256" key="5">
    <source>
        <dbReference type="ARBA" id="ARBA00008630"/>
    </source>
</evidence>
<dbReference type="Gene3D" id="3.30.470.20">
    <property type="entry name" value="ATP-grasp fold, B domain"/>
    <property type="match status" value="1"/>
</dbReference>
<accession>A0A1D1UER2</accession>
<dbReference type="SUPFAM" id="SSF51246">
    <property type="entry name" value="Rudiment single hybrid motif"/>
    <property type="match status" value="1"/>
</dbReference>
<dbReference type="NCBIfam" id="TIGR00878">
    <property type="entry name" value="purM"/>
    <property type="match status" value="1"/>
</dbReference>
<dbReference type="Pfam" id="PF01071">
    <property type="entry name" value="GARS_A"/>
    <property type="match status" value="1"/>
</dbReference>
<comment type="similarity">
    <text evidence="4 16">In the N-terminal section; belongs to the GARS family.</text>
</comment>
<dbReference type="SUPFAM" id="SSF56042">
    <property type="entry name" value="PurM C-terminal domain-like"/>
    <property type="match status" value="1"/>
</dbReference>
<evidence type="ECO:0000256" key="10">
    <source>
        <dbReference type="ARBA" id="ARBA00022741"/>
    </source>
</evidence>
<dbReference type="InterPro" id="IPR002376">
    <property type="entry name" value="Formyl_transf_N"/>
</dbReference>
<dbReference type="Pfam" id="PF02769">
    <property type="entry name" value="AIRS_C"/>
    <property type="match status" value="1"/>
</dbReference>
<keyword evidence="10 15" id="KW-0547">Nucleotide-binding</keyword>
<dbReference type="Pfam" id="PF02843">
    <property type="entry name" value="GARS_C"/>
    <property type="match status" value="1"/>
</dbReference>
<dbReference type="HAMAP" id="MF_00741">
    <property type="entry name" value="AIRS"/>
    <property type="match status" value="1"/>
</dbReference>
<dbReference type="PANTHER" id="PTHR10520:SF12">
    <property type="entry name" value="TRIFUNCTIONAL PURINE BIOSYNTHETIC PROTEIN ADENOSINE-3"/>
    <property type="match status" value="1"/>
</dbReference>
<dbReference type="InterPro" id="IPR010918">
    <property type="entry name" value="PurM-like_C_dom"/>
</dbReference>